<dbReference type="AlphaFoldDB" id="A0AAW5CGB8"/>
<evidence type="ECO:0000313" key="3">
    <source>
        <dbReference type="Proteomes" id="UP001199750"/>
    </source>
</evidence>
<dbReference type="SUPFAM" id="SSF82153">
    <property type="entry name" value="FAS1 domain"/>
    <property type="match status" value="1"/>
</dbReference>
<feature type="domain" description="FAS1" evidence="1">
    <location>
        <begin position="56"/>
        <end position="199"/>
    </location>
</feature>
<comment type="caution">
    <text evidence="2">The sequence shown here is derived from an EMBL/GenBank/DDBJ whole genome shotgun (WGS) entry which is preliminary data.</text>
</comment>
<organism evidence="2 3">
    <name type="scientific">Odoribacter splanchnicus</name>
    <dbReference type="NCBI Taxonomy" id="28118"/>
    <lineage>
        <taxon>Bacteria</taxon>
        <taxon>Pseudomonadati</taxon>
        <taxon>Bacteroidota</taxon>
        <taxon>Bacteroidia</taxon>
        <taxon>Bacteroidales</taxon>
        <taxon>Odoribacteraceae</taxon>
        <taxon>Odoribacter</taxon>
    </lineage>
</organism>
<evidence type="ECO:0000259" key="1">
    <source>
        <dbReference type="Pfam" id="PF02469"/>
    </source>
</evidence>
<dbReference type="Gene3D" id="2.30.180.10">
    <property type="entry name" value="FAS1 domain"/>
    <property type="match status" value="1"/>
</dbReference>
<sequence length="207" mass="23481">MAKIKSYIHIALLLCIGLALGSCTKWNYHDGGVAYGVHDCSMWDYFKKQPRDWDSTRVMIQHAGLQDLFEGKGEYGQITFLAPSNLAIMTYMFNNNFRRVNEIPATECRRLLEKLIIPQRILTSDVPRGSRSEATGEKTGGKTYTLMDGSEAFLWTFQESYLGVGNAGAVHLWFFIEKFATSRRIYSSNIQTENGVVQALGHDFLFE</sequence>
<protein>
    <submittedName>
        <fullName evidence="2">Fasciclin domain-containing protein</fullName>
    </submittedName>
</protein>
<dbReference type="EMBL" id="JAKNDN010000025">
    <property type="protein sequence ID" value="MCG4960790.1"/>
    <property type="molecule type" value="Genomic_DNA"/>
</dbReference>
<proteinExistence type="predicted"/>
<evidence type="ECO:0000313" key="2">
    <source>
        <dbReference type="EMBL" id="MCG4960790.1"/>
    </source>
</evidence>
<gene>
    <name evidence="2" type="ORF">L0P03_13150</name>
</gene>
<dbReference type="Pfam" id="PF02469">
    <property type="entry name" value="Fasciclin"/>
    <property type="match status" value="1"/>
</dbReference>
<dbReference type="InterPro" id="IPR000782">
    <property type="entry name" value="FAS1_domain"/>
</dbReference>
<dbReference type="Proteomes" id="UP001199750">
    <property type="component" value="Unassembled WGS sequence"/>
</dbReference>
<reference evidence="2" key="1">
    <citation type="submission" date="2022-01" db="EMBL/GenBank/DDBJ databases">
        <title>Collection of gut derived symbiotic bacterial strains cultured from healthy donors.</title>
        <authorList>
            <person name="Lin H."/>
            <person name="Kohout C."/>
            <person name="Waligurski E."/>
            <person name="Pamer E.G."/>
        </authorList>
    </citation>
    <scope>NUCLEOTIDE SEQUENCE</scope>
    <source>
        <strain evidence="2">DFI.1.149</strain>
    </source>
</reference>
<dbReference type="RefSeq" id="WP_022161446.1">
    <property type="nucleotide sequence ID" value="NZ_JAHOOV010000025.1"/>
</dbReference>
<dbReference type="InterPro" id="IPR036378">
    <property type="entry name" value="FAS1_dom_sf"/>
</dbReference>
<dbReference type="PROSITE" id="PS51257">
    <property type="entry name" value="PROKAR_LIPOPROTEIN"/>
    <property type="match status" value="1"/>
</dbReference>
<name>A0AAW5CGB8_9BACT</name>
<accession>A0AAW5CGB8</accession>